<gene>
    <name evidence="1" type="ORF">EDD39_0802</name>
</gene>
<dbReference type="AlphaFoldDB" id="A0A8G1UJ68"/>
<dbReference type="EMBL" id="RJVJ01000001">
    <property type="protein sequence ID" value="ROR42677.1"/>
    <property type="molecule type" value="Genomic_DNA"/>
</dbReference>
<dbReference type="InterPro" id="IPR019239">
    <property type="entry name" value="VapB_antitoxin"/>
</dbReference>
<accession>A0A8G1UJ68</accession>
<dbReference type="Pfam" id="PF09957">
    <property type="entry name" value="VapB_antitoxin"/>
    <property type="match status" value="1"/>
</dbReference>
<comment type="caution">
    <text evidence="1">The sequence shown here is derived from an EMBL/GenBank/DDBJ whole genome shotgun (WGS) entry which is preliminary data.</text>
</comment>
<sequence length="66" mass="6853">MTRTVIDLDDDLLAEAQQFFGTSTKVATVNAALLEAVRLARRTALADAVAGGEFDLLGGTDGQTVA</sequence>
<name>A0A8G1UJ68_9ACTN</name>
<reference evidence="1 2" key="1">
    <citation type="submission" date="2018-11" db="EMBL/GenBank/DDBJ databases">
        <title>Sequencing the genomes of 1000 actinobacteria strains.</title>
        <authorList>
            <person name="Klenk H.-P."/>
        </authorList>
    </citation>
    <scope>NUCLEOTIDE SEQUENCE [LARGE SCALE GENOMIC DNA]</scope>
    <source>
        <strain evidence="1 2">DSM 44780</strain>
    </source>
</reference>
<protein>
    <submittedName>
        <fullName evidence="1">VapB protein of antitoxin of type II toxin-antitoxin system</fullName>
    </submittedName>
</protein>
<evidence type="ECO:0000313" key="2">
    <source>
        <dbReference type="Proteomes" id="UP000267408"/>
    </source>
</evidence>
<organism evidence="1 2">
    <name type="scientific">Kitasatospora cineracea</name>
    <dbReference type="NCBI Taxonomy" id="88074"/>
    <lineage>
        <taxon>Bacteria</taxon>
        <taxon>Bacillati</taxon>
        <taxon>Actinomycetota</taxon>
        <taxon>Actinomycetes</taxon>
        <taxon>Kitasatosporales</taxon>
        <taxon>Streptomycetaceae</taxon>
        <taxon>Kitasatospora</taxon>
    </lineage>
</organism>
<dbReference type="RefSeq" id="WP_123553397.1">
    <property type="nucleotide sequence ID" value="NZ_RJVJ01000001.1"/>
</dbReference>
<dbReference type="Proteomes" id="UP000267408">
    <property type="component" value="Unassembled WGS sequence"/>
</dbReference>
<evidence type="ECO:0000313" key="1">
    <source>
        <dbReference type="EMBL" id="ROR42677.1"/>
    </source>
</evidence>
<proteinExistence type="predicted"/>